<evidence type="ECO:0000259" key="1">
    <source>
        <dbReference type="Pfam" id="PF00651"/>
    </source>
</evidence>
<feature type="domain" description="BTB" evidence="1">
    <location>
        <begin position="24"/>
        <end position="76"/>
    </location>
</feature>
<dbReference type="PANTHER" id="PTHR47843">
    <property type="entry name" value="BTB DOMAIN-CONTAINING PROTEIN-RELATED"/>
    <property type="match status" value="1"/>
</dbReference>
<organism evidence="2 3">
    <name type="scientific">Decorospora gaudefroyi</name>
    <dbReference type="NCBI Taxonomy" id="184978"/>
    <lineage>
        <taxon>Eukaryota</taxon>
        <taxon>Fungi</taxon>
        <taxon>Dikarya</taxon>
        <taxon>Ascomycota</taxon>
        <taxon>Pezizomycotina</taxon>
        <taxon>Dothideomycetes</taxon>
        <taxon>Pleosporomycetidae</taxon>
        <taxon>Pleosporales</taxon>
        <taxon>Pleosporineae</taxon>
        <taxon>Pleosporaceae</taxon>
        <taxon>Decorospora</taxon>
    </lineage>
</organism>
<dbReference type="AlphaFoldDB" id="A0A6A5KYI1"/>
<accession>A0A6A5KYI1</accession>
<protein>
    <recommendedName>
        <fullName evidence="1">BTB domain-containing protein</fullName>
    </recommendedName>
</protein>
<reference evidence="2" key="1">
    <citation type="submission" date="2020-01" db="EMBL/GenBank/DDBJ databases">
        <authorList>
            <consortium name="DOE Joint Genome Institute"/>
            <person name="Haridas S."/>
            <person name="Albert R."/>
            <person name="Binder M."/>
            <person name="Bloem J."/>
            <person name="Labutti K."/>
            <person name="Salamov A."/>
            <person name="Andreopoulos B."/>
            <person name="Baker S.E."/>
            <person name="Barry K."/>
            <person name="Bills G."/>
            <person name="Bluhm B.H."/>
            <person name="Cannon C."/>
            <person name="Castanera R."/>
            <person name="Culley D.E."/>
            <person name="Daum C."/>
            <person name="Ezra D."/>
            <person name="Gonzalez J.B."/>
            <person name="Henrissat B."/>
            <person name="Kuo A."/>
            <person name="Liang C."/>
            <person name="Lipzen A."/>
            <person name="Lutzoni F."/>
            <person name="Magnuson J."/>
            <person name="Mondo S."/>
            <person name="Nolan M."/>
            <person name="Ohm R."/>
            <person name="Pangilinan J."/>
            <person name="Park H.-J."/>
            <person name="Ramirez L."/>
            <person name="Alfaro M."/>
            <person name="Sun H."/>
            <person name="Tritt A."/>
            <person name="Yoshinaga Y."/>
            <person name="Zwiers L.-H."/>
            <person name="Turgeon B.G."/>
            <person name="Goodwin S.B."/>
            <person name="Spatafora J.W."/>
            <person name="Crous P.W."/>
            <person name="Grigoriev I.V."/>
        </authorList>
    </citation>
    <scope>NUCLEOTIDE SEQUENCE</scope>
    <source>
        <strain evidence="2">P77</strain>
    </source>
</reference>
<keyword evidence="3" id="KW-1185">Reference proteome</keyword>
<dbReference type="Proteomes" id="UP000800040">
    <property type="component" value="Unassembled WGS sequence"/>
</dbReference>
<dbReference type="Gene3D" id="3.30.710.10">
    <property type="entry name" value="Potassium Channel Kv1.1, Chain A"/>
    <property type="match status" value="1"/>
</dbReference>
<dbReference type="Pfam" id="PF00651">
    <property type="entry name" value="BTB"/>
    <property type="match status" value="1"/>
</dbReference>
<evidence type="ECO:0000313" key="2">
    <source>
        <dbReference type="EMBL" id="KAF1838833.1"/>
    </source>
</evidence>
<name>A0A6A5KYI1_9PLEO</name>
<dbReference type="PANTHER" id="PTHR47843:SF2">
    <property type="entry name" value="BTB DOMAIN-CONTAINING PROTEIN"/>
    <property type="match status" value="1"/>
</dbReference>
<dbReference type="OrthoDB" id="9997739at2759"/>
<dbReference type="EMBL" id="ML975249">
    <property type="protein sequence ID" value="KAF1838833.1"/>
    <property type="molecule type" value="Genomic_DNA"/>
</dbReference>
<proteinExistence type="predicted"/>
<dbReference type="SUPFAM" id="SSF54695">
    <property type="entry name" value="POZ domain"/>
    <property type="match status" value="1"/>
</dbReference>
<sequence length="284" mass="32598">MASAFAQILYSKTFTFLIGDDMIPIVVHSGAIAALSPPLSILLNGPMKEARQNMAEFADLEPEDFERVCEFAYTGGSFTQPKADVFHEGEVNIHEDFFVLHCRLAWITAAALEPRKARLLSHFLCNTFGRVRRSAKDVFTPADYQQVGMVSKESDVDEHRDRHWKEDVATVLLAYARMYVFAEQYLIEDLKKSVMKRLRKYLVELDIFPLTRSGIIDLVRFVYDSDHTFASVEGDALDPLRKTVVEFIVLHLDAFTNFAEHRQLLREGGDYVVDFHDTIRQWLL</sequence>
<gene>
    <name evidence="2" type="ORF">BDW02DRAFT_626889</name>
</gene>
<dbReference type="InterPro" id="IPR011333">
    <property type="entry name" value="SKP1/BTB/POZ_sf"/>
</dbReference>
<dbReference type="InterPro" id="IPR000210">
    <property type="entry name" value="BTB/POZ_dom"/>
</dbReference>
<evidence type="ECO:0000313" key="3">
    <source>
        <dbReference type="Proteomes" id="UP000800040"/>
    </source>
</evidence>